<evidence type="ECO:0000259" key="1">
    <source>
        <dbReference type="Pfam" id="PF01433"/>
    </source>
</evidence>
<evidence type="ECO:0000313" key="2">
    <source>
        <dbReference type="EMBL" id="TKC61462.1"/>
    </source>
</evidence>
<accession>A0A4U1GJ29</accession>
<dbReference type="Gene3D" id="1.10.390.10">
    <property type="entry name" value="Neutral Protease Domain 2"/>
    <property type="match status" value="1"/>
</dbReference>
<dbReference type="GO" id="GO:0008237">
    <property type="term" value="F:metallopeptidase activity"/>
    <property type="evidence" value="ECO:0007669"/>
    <property type="project" value="InterPro"/>
</dbReference>
<reference evidence="2 3" key="1">
    <citation type="submission" date="2019-04" db="EMBL/GenBank/DDBJ databases">
        <title>Pedobacter sp. RP-1-16 sp. nov., isolated from Arctic soil.</title>
        <authorList>
            <person name="Dahal R.H."/>
            <person name="Kim D.-U."/>
        </authorList>
    </citation>
    <scope>NUCLEOTIDE SEQUENCE [LARGE SCALE GENOMIC DNA]</scope>
    <source>
        <strain evidence="2 3">RP-1-16</strain>
    </source>
</reference>
<dbReference type="AlphaFoldDB" id="A0A4U1GJ29"/>
<dbReference type="SUPFAM" id="SSF55486">
    <property type="entry name" value="Metalloproteases ('zincins'), catalytic domain"/>
    <property type="match status" value="1"/>
</dbReference>
<feature type="domain" description="Peptidase M1 membrane alanine aminopeptidase" evidence="1">
    <location>
        <begin position="407"/>
        <end position="547"/>
    </location>
</feature>
<evidence type="ECO:0000313" key="3">
    <source>
        <dbReference type="Proteomes" id="UP000309594"/>
    </source>
</evidence>
<dbReference type="Proteomes" id="UP000309594">
    <property type="component" value="Unassembled WGS sequence"/>
</dbReference>
<dbReference type="CDD" id="cd09604">
    <property type="entry name" value="M1_APN_like"/>
    <property type="match status" value="1"/>
</dbReference>
<sequence length="860" mass="97188">MVQREKISSILCLCVVAMAFFVKPLYAQQAVLFDPHETFKSMSYPPDDLYRTANGRPGVGYWQNKADYKIVGSFDTLSRVFTAKMTVTYTNNSPHDLHEIWIGLAQNRFRKDSRASALTPVNGSRFGIQEYTEGFVLDEVSVPGKPRSQLAKAGYELMNDQLKIDLPNTLKSSKSITLSLNYHFTLPVKGSDFMGIMPSLNGSIYQISSWFPRVVVYDNIKGWNTNAGYYVEPGTLDYSINVPSEMIVQGTGSLVNPREVLTKLQFDRLMRAAKSDTTVQIRRPEEINLSAAKPPGSRSTWHFKADNAGDAIFGLSKAFIWDAVKVNIPGKAPALAMSLYPVESNFAVWQESAQSMKKILENYSKLWGAYPYATAVNIGGLVTGIAGPGACFLYYKSNGMANGLWPILNHELGHNWFNIMIAGNGRHGWMVEGLNSFINHVNGEQLKRQTAFEMPDAVQWLTKAKPGQTAATPAELVAYSNFALLSYMKPAIAINLLRTQVLGAEQFDPAFRGFIADWKFKHPMPSDFFRYMENATGEDLSWFWQSWFMNDWRLDQSLTEVAYVDKQPEKGINIKLLNKGKMVMPVVVEVIEFNGNINRVKLPAEIWQKGPEWVFHYPSTTTVISVKIDPDQCLPDQDYSNNTWQGSTVRKPVPAGVTAKKVIEQYLQAVGGRNKAMKVFKAEFEYFKLVDGVEYAFIRTVNEGQYDTEIRLSNLLYPLHKYTTKENAVQYKQMGTQVELNTVQKKSIQQMCQLFPELQIPESDMQLEETIQNVNGTDVYVLHLDKGKPGERRCYYEVSSGLKVKEVYLGVEDFNLLYSSLDIAEYKPVNGLLLPYTLILKRAGENIVILKKKQFKLTIN</sequence>
<dbReference type="InterPro" id="IPR014782">
    <property type="entry name" value="Peptidase_M1_dom"/>
</dbReference>
<dbReference type="EMBL" id="SWDX01000004">
    <property type="protein sequence ID" value="TKC61462.1"/>
    <property type="molecule type" value="Genomic_DNA"/>
</dbReference>
<dbReference type="InterPro" id="IPR027268">
    <property type="entry name" value="Peptidase_M4/M1_CTD_sf"/>
</dbReference>
<name>A0A4U1GJ29_9SPHI</name>
<comment type="caution">
    <text evidence="2">The sequence shown here is derived from an EMBL/GenBank/DDBJ whole genome shotgun (WGS) entry which is preliminary data.</text>
</comment>
<proteinExistence type="predicted"/>
<dbReference type="Pfam" id="PF01433">
    <property type="entry name" value="Peptidase_M1"/>
    <property type="match status" value="1"/>
</dbReference>
<dbReference type="RefSeq" id="WP_136880485.1">
    <property type="nucleotide sequence ID" value="NZ_SWDX01000004.1"/>
</dbReference>
<organism evidence="2 3">
    <name type="scientific">Pedobacter hiemivivus</name>
    <dbReference type="NCBI Taxonomy" id="2530454"/>
    <lineage>
        <taxon>Bacteria</taxon>
        <taxon>Pseudomonadati</taxon>
        <taxon>Bacteroidota</taxon>
        <taxon>Sphingobacteriia</taxon>
        <taxon>Sphingobacteriales</taxon>
        <taxon>Sphingobacteriaceae</taxon>
        <taxon>Pedobacter</taxon>
    </lineage>
</organism>
<gene>
    <name evidence="2" type="ORF">FBD94_13110</name>
</gene>
<protein>
    <submittedName>
        <fullName evidence="2">M1 family metallopeptidase</fullName>
    </submittedName>
</protein>
<dbReference type="GO" id="GO:0008270">
    <property type="term" value="F:zinc ion binding"/>
    <property type="evidence" value="ECO:0007669"/>
    <property type="project" value="InterPro"/>
</dbReference>